<dbReference type="PANTHER" id="PTHR33076">
    <property type="entry name" value="NON-SPECIFIC LIPID-TRANSFER PROTEIN 2-RELATED"/>
    <property type="match status" value="1"/>
</dbReference>
<evidence type="ECO:0000256" key="1">
    <source>
        <dbReference type="ARBA" id="ARBA00009748"/>
    </source>
</evidence>
<evidence type="ECO:0000256" key="3">
    <source>
        <dbReference type="SAM" id="SignalP"/>
    </source>
</evidence>
<protein>
    <recommendedName>
        <fullName evidence="6">Non-specific lipid-transfer protein</fullName>
    </recommendedName>
</protein>
<comment type="similarity">
    <text evidence="1">Belongs to the plant LTP family.</text>
</comment>
<keyword evidence="5" id="KW-1185">Reference proteome</keyword>
<reference evidence="4 5" key="1">
    <citation type="submission" date="2023-01" db="EMBL/GenBank/DDBJ databases">
        <authorList>
            <person name="Kreplak J."/>
        </authorList>
    </citation>
    <scope>NUCLEOTIDE SEQUENCE [LARGE SCALE GENOMIC DNA]</scope>
</reference>
<sequence length="122" mass="13299">MASTNAIKFNSMALIICIALCAPILSMAVLTCCDLKPALTACESYARHGGECVSQDCCFEALNLKNNLINSHQDYVTACHCIQDAAVKMIPNLNYTAFSIIPEGCGIRLPFNFRVDMNCDNL</sequence>
<accession>A0AAV1AV97</accession>
<name>A0AAV1AV97_VICFA</name>
<dbReference type="Proteomes" id="UP001157006">
    <property type="component" value="Chromosome 5"/>
</dbReference>
<dbReference type="PRINTS" id="PR00382">
    <property type="entry name" value="LIPIDTRNSFER"/>
</dbReference>
<dbReference type="GO" id="GO:0006869">
    <property type="term" value="P:lipid transport"/>
    <property type="evidence" value="ECO:0007669"/>
    <property type="project" value="InterPro"/>
</dbReference>
<feature type="chain" id="PRO_5043594946" description="Non-specific lipid-transfer protein" evidence="3">
    <location>
        <begin position="29"/>
        <end position="122"/>
    </location>
</feature>
<organism evidence="4 5">
    <name type="scientific">Vicia faba</name>
    <name type="common">Broad bean</name>
    <name type="synonym">Faba vulgaris</name>
    <dbReference type="NCBI Taxonomy" id="3906"/>
    <lineage>
        <taxon>Eukaryota</taxon>
        <taxon>Viridiplantae</taxon>
        <taxon>Streptophyta</taxon>
        <taxon>Embryophyta</taxon>
        <taxon>Tracheophyta</taxon>
        <taxon>Spermatophyta</taxon>
        <taxon>Magnoliopsida</taxon>
        <taxon>eudicotyledons</taxon>
        <taxon>Gunneridae</taxon>
        <taxon>Pentapetalae</taxon>
        <taxon>rosids</taxon>
        <taxon>fabids</taxon>
        <taxon>Fabales</taxon>
        <taxon>Fabaceae</taxon>
        <taxon>Papilionoideae</taxon>
        <taxon>50 kb inversion clade</taxon>
        <taxon>NPAAA clade</taxon>
        <taxon>Hologalegina</taxon>
        <taxon>IRL clade</taxon>
        <taxon>Fabeae</taxon>
        <taxon>Vicia</taxon>
    </lineage>
</organism>
<dbReference type="Gene3D" id="1.10.110.10">
    <property type="entry name" value="Plant lipid-transfer and hydrophobic proteins"/>
    <property type="match status" value="1"/>
</dbReference>
<proteinExistence type="inferred from homology"/>
<evidence type="ECO:0000313" key="4">
    <source>
        <dbReference type="EMBL" id="CAI8612930.1"/>
    </source>
</evidence>
<dbReference type="SUPFAM" id="SSF47699">
    <property type="entry name" value="Bifunctional inhibitor/lipid-transfer protein/seed storage 2S albumin"/>
    <property type="match status" value="1"/>
</dbReference>
<dbReference type="InterPro" id="IPR036312">
    <property type="entry name" value="Bifun_inhib/LTP/seed_sf"/>
</dbReference>
<evidence type="ECO:0000256" key="2">
    <source>
        <dbReference type="ARBA" id="ARBA00022729"/>
    </source>
</evidence>
<evidence type="ECO:0008006" key="6">
    <source>
        <dbReference type="Google" id="ProtNLM"/>
    </source>
</evidence>
<dbReference type="InterPro" id="IPR000528">
    <property type="entry name" value="Plant_nsLTP"/>
</dbReference>
<dbReference type="GO" id="GO:0008289">
    <property type="term" value="F:lipid binding"/>
    <property type="evidence" value="ECO:0007669"/>
    <property type="project" value="InterPro"/>
</dbReference>
<feature type="signal peptide" evidence="3">
    <location>
        <begin position="1"/>
        <end position="28"/>
    </location>
</feature>
<dbReference type="EMBL" id="OX451740">
    <property type="protein sequence ID" value="CAI8612930.1"/>
    <property type="molecule type" value="Genomic_DNA"/>
</dbReference>
<gene>
    <name evidence="4" type="ORF">VFH_V058040</name>
</gene>
<evidence type="ECO:0000313" key="5">
    <source>
        <dbReference type="Proteomes" id="UP001157006"/>
    </source>
</evidence>
<keyword evidence="2 3" id="KW-0732">Signal</keyword>
<dbReference type="PROSITE" id="PS00597">
    <property type="entry name" value="PLANT_LTP"/>
    <property type="match status" value="1"/>
</dbReference>
<dbReference type="AlphaFoldDB" id="A0AAV1AV97"/>